<gene>
    <name evidence="2" type="ORF">GGQ99_001586</name>
</gene>
<protein>
    <submittedName>
        <fullName evidence="2">Uncharacterized protein</fullName>
    </submittedName>
</protein>
<accession>A0ABR6KZC0</accession>
<feature type="region of interest" description="Disordered" evidence="1">
    <location>
        <begin position="1"/>
        <end position="27"/>
    </location>
</feature>
<comment type="caution">
    <text evidence="2">The sequence shown here is derived from an EMBL/GenBank/DDBJ whole genome shotgun (WGS) entry which is preliminary data.</text>
</comment>
<dbReference type="Proteomes" id="UP000539538">
    <property type="component" value="Unassembled WGS sequence"/>
</dbReference>
<evidence type="ECO:0000313" key="3">
    <source>
        <dbReference type="Proteomes" id="UP000539538"/>
    </source>
</evidence>
<organism evidence="2 3">
    <name type="scientific">Aminobacter niigataensis</name>
    <dbReference type="NCBI Taxonomy" id="83265"/>
    <lineage>
        <taxon>Bacteria</taxon>
        <taxon>Pseudomonadati</taxon>
        <taxon>Pseudomonadota</taxon>
        <taxon>Alphaproteobacteria</taxon>
        <taxon>Hyphomicrobiales</taxon>
        <taxon>Phyllobacteriaceae</taxon>
        <taxon>Aminobacter</taxon>
    </lineage>
</organism>
<keyword evidence="3" id="KW-1185">Reference proteome</keyword>
<dbReference type="EMBL" id="JACHOT010000001">
    <property type="protein sequence ID" value="MBB4649864.1"/>
    <property type="molecule type" value="Genomic_DNA"/>
</dbReference>
<dbReference type="RefSeq" id="WP_246389442.1">
    <property type="nucleotide sequence ID" value="NZ_BAAAVZ010000003.1"/>
</dbReference>
<evidence type="ECO:0000313" key="2">
    <source>
        <dbReference type="EMBL" id="MBB4649864.1"/>
    </source>
</evidence>
<reference evidence="2 3" key="1">
    <citation type="submission" date="2020-08" db="EMBL/GenBank/DDBJ databases">
        <title>Genomic Encyclopedia of Type Strains, Phase IV (KMG-IV): sequencing the most valuable type-strain genomes for metagenomic binning, comparative biology and taxonomic classification.</title>
        <authorList>
            <person name="Goeker M."/>
        </authorList>
    </citation>
    <scope>NUCLEOTIDE SEQUENCE [LARGE SCALE GENOMIC DNA]</scope>
    <source>
        <strain evidence="2 3">DSM 7050</strain>
    </source>
</reference>
<name>A0ABR6KZC0_9HYPH</name>
<feature type="compositionally biased region" description="Polar residues" evidence="1">
    <location>
        <begin position="1"/>
        <end position="13"/>
    </location>
</feature>
<proteinExistence type="predicted"/>
<evidence type="ECO:0000256" key="1">
    <source>
        <dbReference type="SAM" id="MobiDB-lite"/>
    </source>
</evidence>
<sequence>MARTPAGQTSGHQPDQLPSLGNDATGRPVSISLTATAKAYVGKAGIDVELEAMRLSADCQIGDVVSISSGGTSHDFAVMRRRWIVDRSRSRLEVTLDHPVRGR</sequence>